<accession>A0A3A1VGS3</accession>
<gene>
    <name evidence="1" type="ORF">D3P08_00450</name>
</gene>
<name>A0A3A1VGS3_9BACL</name>
<dbReference type="AlphaFoldDB" id="A0A3A1VGS3"/>
<organism evidence="1 2">
    <name type="scientific">Paenibacillus nanensis</name>
    <dbReference type="NCBI Taxonomy" id="393251"/>
    <lineage>
        <taxon>Bacteria</taxon>
        <taxon>Bacillati</taxon>
        <taxon>Bacillota</taxon>
        <taxon>Bacilli</taxon>
        <taxon>Bacillales</taxon>
        <taxon>Paenibacillaceae</taxon>
        <taxon>Paenibacillus</taxon>
    </lineage>
</organism>
<comment type="caution">
    <text evidence="1">The sequence shown here is derived from an EMBL/GenBank/DDBJ whole genome shotgun (WGS) entry which is preliminary data.</text>
</comment>
<dbReference type="EMBL" id="QXQA01000001">
    <property type="protein sequence ID" value="RIX60098.1"/>
    <property type="molecule type" value="Genomic_DNA"/>
</dbReference>
<evidence type="ECO:0008006" key="3">
    <source>
        <dbReference type="Google" id="ProtNLM"/>
    </source>
</evidence>
<proteinExistence type="predicted"/>
<dbReference type="OrthoDB" id="1914797at2"/>
<protein>
    <recommendedName>
        <fullName evidence="3">Immunity protein 30 domain-containing protein</fullName>
    </recommendedName>
</protein>
<sequence length="138" mass="16276">MYEELDEYLSGYFTEDYWYDEGFSIAREILERFNNIDWEKLQENILSKPIDWQIRYAYCVDSDINDEVIIQSLILLSSIDDNELFTTCVDSLRVMVNPNNKANVSSNKPIMERIEKMLPECGAATKKVLEDFIRKIQN</sequence>
<dbReference type="RefSeq" id="WP_119597473.1">
    <property type="nucleotide sequence ID" value="NZ_QXQA01000001.1"/>
</dbReference>
<dbReference type="Proteomes" id="UP000266482">
    <property type="component" value="Unassembled WGS sequence"/>
</dbReference>
<keyword evidence="2" id="KW-1185">Reference proteome</keyword>
<evidence type="ECO:0000313" key="2">
    <source>
        <dbReference type="Proteomes" id="UP000266482"/>
    </source>
</evidence>
<evidence type="ECO:0000313" key="1">
    <source>
        <dbReference type="EMBL" id="RIX60098.1"/>
    </source>
</evidence>
<reference evidence="1 2" key="1">
    <citation type="submission" date="2018-09" db="EMBL/GenBank/DDBJ databases">
        <title>Paenibacillus aracenensis nov. sp. isolated from a cave in southern Spain.</title>
        <authorList>
            <person name="Jurado V."/>
            <person name="Gutierrez-Patricio S."/>
            <person name="Gonzalez-Pimentel J.L."/>
            <person name="Miller A.Z."/>
            <person name="Laiz L."/>
            <person name="Saiz-Jimenez C."/>
        </authorList>
    </citation>
    <scope>NUCLEOTIDE SEQUENCE [LARGE SCALE GENOMIC DNA]</scope>
    <source>
        <strain evidence="1 2">DSM 22867</strain>
    </source>
</reference>